<dbReference type="AlphaFoldDB" id="A0A7G9RTW5"/>
<gene>
    <name evidence="8" type="ORF">H9K76_09730</name>
</gene>
<dbReference type="SUPFAM" id="SSF47384">
    <property type="entry name" value="Homodimeric domain of signal transducing histidine kinase"/>
    <property type="match status" value="1"/>
</dbReference>
<dbReference type="InterPro" id="IPR004358">
    <property type="entry name" value="Sig_transdc_His_kin-like_C"/>
</dbReference>
<dbReference type="SUPFAM" id="SSF55874">
    <property type="entry name" value="ATPase domain of HSP90 chaperone/DNA topoisomerase II/histidine kinase"/>
    <property type="match status" value="1"/>
</dbReference>
<feature type="transmembrane region" description="Helical" evidence="6">
    <location>
        <begin position="154"/>
        <end position="175"/>
    </location>
</feature>
<keyword evidence="4" id="KW-0808">Transferase</keyword>
<dbReference type="InterPro" id="IPR005467">
    <property type="entry name" value="His_kinase_dom"/>
</dbReference>
<feature type="domain" description="Histidine kinase" evidence="7">
    <location>
        <begin position="238"/>
        <end position="453"/>
    </location>
</feature>
<organism evidence="8 9">
    <name type="scientific">Diaphorobacter ruginosibacter</name>
    <dbReference type="NCBI Taxonomy" id="1715720"/>
    <lineage>
        <taxon>Bacteria</taxon>
        <taxon>Pseudomonadati</taxon>
        <taxon>Pseudomonadota</taxon>
        <taxon>Betaproteobacteria</taxon>
        <taxon>Burkholderiales</taxon>
        <taxon>Comamonadaceae</taxon>
        <taxon>Diaphorobacter</taxon>
    </lineage>
</organism>
<accession>A0A7G9RTW5</accession>
<dbReference type="RefSeq" id="WP_187599913.1">
    <property type="nucleotide sequence ID" value="NZ_CP060714.1"/>
</dbReference>
<dbReference type="InterPro" id="IPR003594">
    <property type="entry name" value="HATPase_dom"/>
</dbReference>
<keyword evidence="6" id="KW-1133">Transmembrane helix</keyword>
<dbReference type="KEGG" id="drg:H9K76_09730"/>
<dbReference type="InterPro" id="IPR003661">
    <property type="entry name" value="HisK_dim/P_dom"/>
</dbReference>
<sequence length="551" mass="60573">MHLNLATAAVFSALVEFALFIGMLVLWSREKVRYLIYWSLGFLAFGIGSLLIALRGRIPDVLTILTANISTTLSSVLFYIGICLFFKRRRSWLPWMLVMLCLEAAGLAYYTYLAYDTSARVYVYSSAQILIMCMTFQTLVATARERNKAVNPEVVVVTLLFLVFHCARIAGTPFFPVPQDFLASGNFQTMLAFGIMLIHIDYAFAFSNMHASSLSANLYAALTDAKNKERQKVEVLGYISHDLRAPLATISGYSKLLLADAPLEQRNLLQTIERSVKYQLDLIDELLEYAKSELQPLAIKPAITDLHRLLDDISDYAIALCSQHDNRFRCCTSTRMPRHIGLDGKRLQQVLLNLLSNAAKFTRGGTVTLSVTARPDGNTCALHFAVSDTGIGIDLNQDVDIFGAFQQIQAASGSTGLGLFIAQRILSAMGSSLGVASTPGQGTTFSFVLSVAVIDTSNASWPRIAPTRARVTSRTPPSTLLRDAIPSASALDELANLALHGRLTDIEAWIELHANEAALAPFLAQVRDLLDQFDFPAIHALALHQRNRSGT</sequence>
<dbReference type="PANTHER" id="PTHR43047">
    <property type="entry name" value="TWO-COMPONENT HISTIDINE PROTEIN KINASE"/>
    <property type="match status" value="1"/>
</dbReference>
<feature type="transmembrane region" description="Helical" evidence="6">
    <location>
        <begin position="93"/>
        <end position="115"/>
    </location>
</feature>
<keyword evidence="5 8" id="KW-0418">Kinase</keyword>
<feature type="transmembrane region" description="Helical" evidence="6">
    <location>
        <begin position="6"/>
        <end position="27"/>
    </location>
</feature>
<dbReference type="CDD" id="cd00082">
    <property type="entry name" value="HisKA"/>
    <property type="match status" value="1"/>
</dbReference>
<dbReference type="Pfam" id="PF02518">
    <property type="entry name" value="HATPase_c"/>
    <property type="match status" value="1"/>
</dbReference>
<dbReference type="PANTHER" id="PTHR43047:SF64">
    <property type="entry name" value="HISTIDINE KINASE CONTAINING CHEY-HOMOLOGOUS RECEIVER DOMAIN AND PAS DOMAIN-RELATED"/>
    <property type="match status" value="1"/>
</dbReference>
<dbReference type="EMBL" id="CP060714">
    <property type="protein sequence ID" value="QNN59040.1"/>
    <property type="molecule type" value="Genomic_DNA"/>
</dbReference>
<evidence type="ECO:0000256" key="2">
    <source>
        <dbReference type="ARBA" id="ARBA00012438"/>
    </source>
</evidence>
<dbReference type="PRINTS" id="PR00344">
    <property type="entry name" value="BCTRLSENSOR"/>
</dbReference>
<keyword evidence="6" id="KW-0472">Membrane</keyword>
<protein>
    <recommendedName>
        <fullName evidence="2">histidine kinase</fullName>
        <ecNumber evidence="2">2.7.13.3</ecNumber>
    </recommendedName>
</protein>
<dbReference type="SMART" id="SM00388">
    <property type="entry name" value="HisKA"/>
    <property type="match status" value="1"/>
</dbReference>
<dbReference type="PROSITE" id="PS50109">
    <property type="entry name" value="HIS_KIN"/>
    <property type="match status" value="1"/>
</dbReference>
<evidence type="ECO:0000256" key="5">
    <source>
        <dbReference type="ARBA" id="ARBA00022777"/>
    </source>
</evidence>
<dbReference type="InterPro" id="IPR036097">
    <property type="entry name" value="HisK_dim/P_sf"/>
</dbReference>
<evidence type="ECO:0000256" key="4">
    <source>
        <dbReference type="ARBA" id="ARBA00022679"/>
    </source>
</evidence>
<dbReference type="SMART" id="SM00387">
    <property type="entry name" value="HATPase_c"/>
    <property type="match status" value="1"/>
</dbReference>
<feature type="transmembrane region" description="Helical" evidence="6">
    <location>
        <begin position="34"/>
        <end position="55"/>
    </location>
</feature>
<evidence type="ECO:0000256" key="1">
    <source>
        <dbReference type="ARBA" id="ARBA00000085"/>
    </source>
</evidence>
<evidence type="ECO:0000256" key="3">
    <source>
        <dbReference type="ARBA" id="ARBA00022553"/>
    </source>
</evidence>
<dbReference type="EC" id="2.7.13.3" evidence="2"/>
<feature type="transmembrane region" description="Helical" evidence="6">
    <location>
        <begin position="61"/>
        <end position="86"/>
    </location>
</feature>
<keyword evidence="6" id="KW-0812">Transmembrane</keyword>
<dbReference type="Pfam" id="PF00512">
    <property type="entry name" value="HisKA"/>
    <property type="match status" value="1"/>
</dbReference>
<evidence type="ECO:0000313" key="8">
    <source>
        <dbReference type="EMBL" id="QNN59040.1"/>
    </source>
</evidence>
<reference evidence="8 9" key="1">
    <citation type="submission" date="2020-08" db="EMBL/GenBank/DDBJ databases">
        <title>Genome sequence of Diaphorobacter ruginosibacter DSM 27467T.</title>
        <authorList>
            <person name="Hyun D.-W."/>
            <person name="Bae J.-W."/>
        </authorList>
    </citation>
    <scope>NUCLEOTIDE SEQUENCE [LARGE SCALE GENOMIC DNA]</scope>
    <source>
        <strain evidence="8 9">DSM 27467</strain>
    </source>
</reference>
<dbReference type="Gene3D" id="1.10.287.130">
    <property type="match status" value="1"/>
</dbReference>
<proteinExistence type="predicted"/>
<keyword evidence="9" id="KW-1185">Reference proteome</keyword>
<dbReference type="InterPro" id="IPR036890">
    <property type="entry name" value="HATPase_C_sf"/>
</dbReference>
<name>A0A7G9RTW5_9BURK</name>
<evidence type="ECO:0000313" key="9">
    <source>
        <dbReference type="Proteomes" id="UP000515811"/>
    </source>
</evidence>
<dbReference type="Gene3D" id="3.30.565.10">
    <property type="entry name" value="Histidine kinase-like ATPase, C-terminal domain"/>
    <property type="match status" value="1"/>
</dbReference>
<feature type="transmembrane region" description="Helical" evidence="6">
    <location>
        <begin position="187"/>
        <end position="205"/>
    </location>
</feature>
<dbReference type="Proteomes" id="UP000515811">
    <property type="component" value="Chromosome"/>
</dbReference>
<dbReference type="CDD" id="cd16922">
    <property type="entry name" value="HATPase_EvgS-ArcB-TorS-like"/>
    <property type="match status" value="1"/>
</dbReference>
<evidence type="ECO:0000259" key="7">
    <source>
        <dbReference type="PROSITE" id="PS50109"/>
    </source>
</evidence>
<feature type="transmembrane region" description="Helical" evidence="6">
    <location>
        <begin position="121"/>
        <end position="142"/>
    </location>
</feature>
<dbReference type="GO" id="GO:0000155">
    <property type="term" value="F:phosphorelay sensor kinase activity"/>
    <property type="evidence" value="ECO:0007669"/>
    <property type="project" value="InterPro"/>
</dbReference>
<evidence type="ECO:0000256" key="6">
    <source>
        <dbReference type="SAM" id="Phobius"/>
    </source>
</evidence>
<comment type="catalytic activity">
    <reaction evidence="1">
        <text>ATP + protein L-histidine = ADP + protein N-phospho-L-histidine.</text>
        <dbReference type="EC" id="2.7.13.3"/>
    </reaction>
</comment>
<keyword evidence="3" id="KW-0597">Phosphoprotein</keyword>